<dbReference type="GO" id="GO:0006310">
    <property type="term" value="P:DNA recombination"/>
    <property type="evidence" value="ECO:0007669"/>
    <property type="project" value="UniProtKB-KW"/>
</dbReference>
<dbReference type="PANTHER" id="PTHR30629:SF2">
    <property type="entry name" value="PROPHAGE INTEGRASE INTS-RELATED"/>
    <property type="match status" value="1"/>
</dbReference>
<dbReference type="PANTHER" id="PTHR30629">
    <property type="entry name" value="PROPHAGE INTEGRASE"/>
    <property type="match status" value="1"/>
</dbReference>
<dbReference type="AlphaFoldDB" id="A0AA42SPK1"/>
<sequence length="415" mass="48396">MNVFDVNTHDDIRLRSVSQNTKVRRKKSVEEIYKTLKPKAKEYREPTDIPGLYCRVKPNGKKHWQYRYKNDQGKWAWIGLGSYPSVSYAQAREKAEAMTLGEILIQTQVEIKKIQLEEEKALFSHLIYEWLERKKQTWAADTYKKEKQSVERHLIPVFGHRPYKSITPAEWLEFFTNKQMNEGIYNRIEKLISCCSGAYGLAKFKKGILYNPLEGIGDYLAKGESQSMKHVAIQQLPEMISLIRNSSSRPIAIGLELLIHMFPRPGELRQAKWEQFDFDEAVWIRPSNIMKKGIEHGIPLSKHVIKLLMELKKISPESEYLFPSRDSINKPISNLTFNAALNRLGYRGKQNPHGFRHIASSNLNKRYSDKWQVIESALAHLKTGVKGAYDKEAHLEERYEIMEWWSGYIESLLKH</sequence>
<dbReference type="SUPFAM" id="SSF56349">
    <property type="entry name" value="DNA breaking-rejoining enzymes"/>
    <property type="match status" value="1"/>
</dbReference>
<dbReference type="CDD" id="cd00801">
    <property type="entry name" value="INT_P4_C"/>
    <property type="match status" value="1"/>
</dbReference>
<accession>A0AA42SPK1</accession>
<dbReference type="InterPro" id="IPR025166">
    <property type="entry name" value="Integrase_DNA_bind_dom"/>
</dbReference>
<dbReference type="InterPro" id="IPR004107">
    <property type="entry name" value="Integrase_SAM-like_N"/>
</dbReference>
<evidence type="ECO:0000256" key="3">
    <source>
        <dbReference type="ARBA" id="ARBA00023125"/>
    </source>
</evidence>
<dbReference type="Gene3D" id="1.10.150.130">
    <property type="match status" value="1"/>
</dbReference>
<comment type="caution">
    <text evidence="6">The sequence shown here is derived from an EMBL/GenBank/DDBJ whole genome shotgun (WGS) entry which is preliminary data.</text>
</comment>
<dbReference type="InterPro" id="IPR050808">
    <property type="entry name" value="Phage_Integrase"/>
</dbReference>
<dbReference type="Proteomes" id="UP001159915">
    <property type="component" value="Unassembled WGS sequence"/>
</dbReference>
<evidence type="ECO:0000256" key="4">
    <source>
        <dbReference type="ARBA" id="ARBA00023172"/>
    </source>
</evidence>
<dbReference type="EMBL" id="JAOCBE010000001">
    <property type="protein sequence ID" value="MDH0969512.1"/>
    <property type="molecule type" value="Genomic_DNA"/>
</dbReference>
<evidence type="ECO:0000256" key="1">
    <source>
        <dbReference type="ARBA" id="ARBA00008857"/>
    </source>
</evidence>
<dbReference type="Pfam" id="PF00589">
    <property type="entry name" value="Phage_integrase"/>
    <property type="match status" value="1"/>
</dbReference>
<dbReference type="RefSeq" id="WP_004637174.1">
    <property type="nucleotide sequence ID" value="NZ_JAOCBE010000001.1"/>
</dbReference>
<dbReference type="InterPro" id="IPR013762">
    <property type="entry name" value="Integrase-like_cat_sf"/>
</dbReference>
<dbReference type="Gene3D" id="3.30.160.390">
    <property type="entry name" value="Integrase, DNA-binding domain"/>
    <property type="match status" value="1"/>
</dbReference>
<keyword evidence="2" id="KW-0229">DNA integration</keyword>
<organism evidence="6 7">
    <name type="scientific">Acinetobacter johnsonii</name>
    <dbReference type="NCBI Taxonomy" id="40214"/>
    <lineage>
        <taxon>Bacteria</taxon>
        <taxon>Pseudomonadati</taxon>
        <taxon>Pseudomonadota</taxon>
        <taxon>Gammaproteobacteria</taxon>
        <taxon>Moraxellales</taxon>
        <taxon>Moraxellaceae</taxon>
        <taxon>Acinetobacter</taxon>
    </lineage>
</organism>
<evidence type="ECO:0000259" key="5">
    <source>
        <dbReference type="PROSITE" id="PS51898"/>
    </source>
</evidence>
<dbReference type="InterPro" id="IPR002104">
    <property type="entry name" value="Integrase_catalytic"/>
</dbReference>
<dbReference type="Gene3D" id="1.10.443.10">
    <property type="entry name" value="Intergrase catalytic core"/>
    <property type="match status" value="1"/>
</dbReference>
<keyword evidence="3" id="KW-0238">DNA-binding</keyword>
<dbReference type="Pfam" id="PF13356">
    <property type="entry name" value="Arm-DNA-bind_3"/>
    <property type="match status" value="1"/>
</dbReference>
<comment type="similarity">
    <text evidence="1">Belongs to the 'phage' integrase family.</text>
</comment>
<name>A0AA42SPK1_ACIJO</name>
<evidence type="ECO:0000256" key="2">
    <source>
        <dbReference type="ARBA" id="ARBA00022908"/>
    </source>
</evidence>
<dbReference type="InterPro" id="IPR038488">
    <property type="entry name" value="Integrase_DNA-bd_sf"/>
</dbReference>
<protein>
    <submittedName>
        <fullName evidence="6">Tyrosine-type recombinase/integrase</fullName>
    </submittedName>
</protein>
<evidence type="ECO:0000313" key="7">
    <source>
        <dbReference type="Proteomes" id="UP001159915"/>
    </source>
</evidence>
<dbReference type="Pfam" id="PF14659">
    <property type="entry name" value="Phage_int_SAM_3"/>
    <property type="match status" value="1"/>
</dbReference>
<gene>
    <name evidence="6" type="ORF">N5C10_09665</name>
</gene>
<dbReference type="InterPro" id="IPR010998">
    <property type="entry name" value="Integrase_recombinase_N"/>
</dbReference>
<dbReference type="GO" id="GO:0015074">
    <property type="term" value="P:DNA integration"/>
    <property type="evidence" value="ECO:0007669"/>
    <property type="project" value="UniProtKB-KW"/>
</dbReference>
<dbReference type="InterPro" id="IPR011010">
    <property type="entry name" value="DNA_brk_join_enz"/>
</dbReference>
<proteinExistence type="inferred from homology"/>
<keyword evidence="4" id="KW-0233">DNA recombination</keyword>
<reference evidence="6" key="1">
    <citation type="submission" date="2022-09" db="EMBL/GenBank/DDBJ databases">
        <title>Intensive care unit water sources are persistently colonized with multi-drug resistant bacteria and are the site of extensive horizontal gene transfer of antibiotic resistance genes.</title>
        <authorList>
            <person name="Diorio-Toth L."/>
        </authorList>
    </citation>
    <scope>NUCLEOTIDE SEQUENCE</scope>
    <source>
        <strain evidence="6">GD03920</strain>
    </source>
</reference>
<dbReference type="GO" id="GO:0003677">
    <property type="term" value="F:DNA binding"/>
    <property type="evidence" value="ECO:0007669"/>
    <property type="project" value="UniProtKB-KW"/>
</dbReference>
<feature type="domain" description="Tyr recombinase" evidence="5">
    <location>
        <begin position="226"/>
        <end position="403"/>
    </location>
</feature>
<evidence type="ECO:0000313" key="6">
    <source>
        <dbReference type="EMBL" id="MDH0969512.1"/>
    </source>
</evidence>
<dbReference type="PROSITE" id="PS51898">
    <property type="entry name" value="TYR_RECOMBINASE"/>
    <property type="match status" value="1"/>
</dbReference>